<evidence type="ECO:0000313" key="2">
    <source>
        <dbReference type="EMBL" id="KAL0449504.1"/>
    </source>
</evidence>
<evidence type="ECO:0000259" key="1">
    <source>
        <dbReference type="Pfam" id="PF10551"/>
    </source>
</evidence>
<proteinExistence type="predicted"/>
<gene>
    <name evidence="2" type="ORF">Slati_1506800</name>
</gene>
<dbReference type="PANTHER" id="PTHR31973">
    <property type="entry name" value="POLYPROTEIN, PUTATIVE-RELATED"/>
    <property type="match status" value="1"/>
</dbReference>
<dbReference type="InterPro" id="IPR018289">
    <property type="entry name" value="MULE_transposase_dom"/>
</dbReference>
<accession>A0AAW2X8E1</accession>
<feature type="domain" description="MULE transposase" evidence="1">
    <location>
        <begin position="274"/>
        <end position="368"/>
    </location>
</feature>
<comment type="caution">
    <text evidence="2">The sequence shown here is derived from an EMBL/GenBank/DDBJ whole genome shotgun (WGS) entry which is preliminary data.</text>
</comment>
<reference evidence="2" key="2">
    <citation type="journal article" date="2024" name="Plant">
        <title>Genomic evolution and insights into agronomic trait innovations of Sesamum species.</title>
        <authorList>
            <person name="Miao H."/>
            <person name="Wang L."/>
            <person name="Qu L."/>
            <person name="Liu H."/>
            <person name="Sun Y."/>
            <person name="Le M."/>
            <person name="Wang Q."/>
            <person name="Wei S."/>
            <person name="Zheng Y."/>
            <person name="Lin W."/>
            <person name="Duan Y."/>
            <person name="Cao H."/>
            <person name="Xiong S."/>
            <person name="Wang X."/>
            <person name="Wei L."/>
            <person name="Li C."/>
            <person name="Ma Q."/>
            <person name="Ju M."/>
            <person name="Zhao R."/>
            <person name="Li G."/>
            <person name="Mu C."/>
            <person name="Tian Q."/>
            <person name="Mei H."/>
            <person name="Zhang T."/>
            <person name="Gao T."/>
            <person name="Zhang H."/>
        </authorList>
    </citation>
    <scope>NUCLEOTIDE SEQUENCE</scope>
    <source>
        <strain evidence="2">KEN1</strain>
    </source>
</reference>
<protein>
    <recommendedName>
        <fullName evidence="1">MULE transposase domain-containing protein</fullName>
    </recommendedName>
</protein>
<dbReference type="AlphaFoldDB" id="A0AAW2X8E1"/>
<reference evidence="2" key="1">
    <citation type="submission" date="2020-06" db="EMBL/GenBank/DDBJ databases">
        <authorList>
            <person name="Li T."/>
            <person name="Hu X."/>
            <person name="Zhang T."/>
            <person name="Song X."/>
            <person name="Zhang H."/>
            <person name="Dai N."/>
            <person name="Sheng W."/>
            <person name="Hou X."/>
            <person name="Wei L."/>
        </authorList>
    </citation>
    <scope>NUCLEOTIDE SEQUENCE</scope>
    <source>
        <strain evidence="2">KEN1</strain>
        <tissue evidence="2">Leaf</tissue>
    </source>
</reference>
<dbReference type="Pfam" id="PF10551">
    <property type="entry name" value="MULE"/>
    <property type="match status" value="1"/>
</dbReference>
<dbReference type="PANTHER" id="PTHR31973:SF191">
    <property type="entry name" value="OS05G0489400 PROTEIN"/>
    <property type="match status" value="1"/>
</dbReference>
<organism evidence="2">
    <name type="scientific">Sesamum latifolium</name>
    <dbReference type="NCBI Taxonomy" id="2727402"/>
    <lineage>
        <taxon>Eukaryota</taxon>
        <taxon>Viridiplantae</taxon>
        <taxon>Streptophyta</taxon>
        <taxon>Embryophyta</taxon>
        <taxon>Tracheophyta</taxon>
        <taxon>Spermatophyta</taxon>
        <taxon>Magnoliopsida</taxon>
        <taxon>eudicotyledons</taxon>
        <taxon>Gunneridae</taxon>
        <taxon>Pentapetalae</taxon>
        <taxon>asterids</taxon>
        <taxon>lamiids</taxon>
        <taxon>Lamiales</taxon>
        <taxon>Pedaliaceae</taxon>
        <taxon>Sesamum</taxon>
    </lineage>
</organism>
<dbReference type="EMBL" id="JACGWN010000005">
    <property type="protein sequence ID" value="KAL0449504.1"/>
    <property type="molecule type" value="Genomic_DNA"/>
</dbReference>
<sequence length="408" mass="47396">MHLEYIEEGTEGELINDVVLIEEANESDMNASEDEDVFYDSDFNLSDDDMFFDDYVDHNVEFGGSNKGKSVEGSEWCSDDMYTIVPTENIKEEWCVHSDDDFDRIYGSDDEGKMKYRMDNLRAKNKNPDLILGLIFSSKEEAKFVIQSRCLRRNYNNSSLKSGWIGKAVVKKFKNNPKLGTSEFRNELCTTLKANVSKWQACWAKSKAMNLMHGKMEEQFNKIWDYCEEIMRSNPRSNVRIKLIGEEGERKWFHRFYMCFNACKMGFINDCRLVVGVDGCFLKAKHGGQLLSAVALDANNNIYPIAYAAIESEKDSWMWFLRLLDRDLGFENNHNWIFMSDKQKGPISAFEALFSNAENQFCVRYLHSNMKKDGFIGLALKQAMWAAIRACRVDEFERKMEVIRKKTR</sequence>
<name>A0AAW2X8E1_9LAMI</name>